<reference evidence="2 3" key="1">
    <citation type="journal article" date="2007" name="Proc. Natl. Acad. Sci. U.S.A.">
        <title>The tiny eukaryote Ostreococcus provides genomic insights into the paradox of plankton speciation.</title>
        <authorList>
            <person name="Palenik B."/>
            <person name="Grimwood J."/>
            <person name="Aerts A."/>
            <person name="Rouze P."/>
            <person name="Salamov A."/>
            <person name="Putnam N."/>
            <person name="Dupont C."/>
            <person name="Jorgensen R."/>
            <person name="Derelle E."/>
            <person name="Rombauts S."/>
            <person name="Zhou K."/>
            <person name="Otillar R."/>
            <person name="Merchant S.S."/>
            <person name="Podell S."/>
            <person name="Gaasterland T."/>
            <person name="Napoli C."/>
            <person name="Gendler K."/>
            <person name="Manuell A."/>
            <person name="Tai V."/>
            <person name="Vallon O."/>
            <person name="Piganeau G."/>
            <person name="Jancek S."/>
            <person name="Heijde M."/>
            <person name="Jabbari K."/>
            <person name="Bowler C."/>
            <person name="Lohr M."/>
            <person name="Robbens S."/>
            <person name="Werner G."/>
            <person name="Dubchak I."/>
            <person name="Pazour G.J."/>
            <person name="Ren Q."/>
            <person name="Paulsen I."/>
            <person name="Delwiche C."/>
            <person name="Schmutz J."/>
            <person name="Rokhsar D."/>
            <person name="Van de Peer Y."/>
            <person name="Moreau H."/>
            <person name="Grigoriev I.V."/>
        </authorList>
    </citation>
    <scope>NUCLEOTIDE SEQUENCE [LARGE SCALE GENOMIC DNA]</scope>
    <source>
        <strain evidence="2 3">CCE9901</strain>
    </source>
</reference>
<proteinExistence type="predicted"/>
<dbReference type="KEGG" id="olu:OSTLU_26345"/>
<dbReference type="PANTHER" id="PTHR46504">
    <property type="entry name" value="TRNASE Z TRZ1"/>
    <property type="match status" value="1"/>
</dbReference>
<keyword evidence="3" id="KW-1185">Reference proteome</keyword>
<protein>
    <submittedName>
        <fullName evidence="2">Uncharacterized protein</fullName>
    </submittedName>
</protein>
<dbReference type="Proteomes" id="UP000001568">
    <property type="component" value="Chromosome 11"/>
</dbReference>
<dbReference type="STRING" id="436017.A4S4A8"/>
<dbReference type="GO" id="GO:0042781">
    <property type="term" value="F:3'-tRNA processing endoribonuclease activity"/>
    <property type="evidence" value="ECO:0007669"/>
    <property type="project" value="EnsemblPlants"/>
</dbReference>
<organism evidence="2 3">
    <name type="scientific">Ostreococcus lucimarinus (strain CCE9901)</name>
    <dbReference type="NCBI Taxonomy" id="436017"/>
    <lineage>
        <taxon>Eukaryota</taxon>
        <taxon>Viridiplantae</taxon>
        <taxon>Chlorophyta</taxon>
        <taxon>Mamiellophyceae</taxon>
        <taxon>Mamiellales</taxon>
        <taxon>Bathycoccaceae</taxon>
        <taxon>Ostreococcus</taxon>
    </lineage>
</organism>
<dbReference type="Gramene" id="ABO98692">
    <property type="protein sequence ID" value="ABO98692"/>
    <property type="gene ID" value="OSTLU_26345"/>
</dbReference>
<evidence type="ECO:0000313" key="2">
    <source>
        <dbReference type="EMBL" id="ABO98692.1"/>
    </source>
</evidence>
<name>A4S4A8_OSTLU</name>
<dbReference type="EMBL" id="CP000591">
    <property type="protein sequence ID" value="ABO98692.1"/>
    <property type="molecule type" value="Genomic_DNA"/>
</dbReference>
<gene>
    <name evidence="2" type="ORF">OSTLU_26345</name>
</gene>
<accession>A4S4A8</accession>
<feature type="region of interest" description="Disordered" evidence="1">
    <location>
        <begin position="1"/>
        <end position="33"/>
    </location>
</feature>
<dbReference type="PANTHER" id="PTHR46504:SF2">
    <property type="entry name" value="TRNASE Z TRZ1"/>
    <property type="match status" value="1"/>
</dbReference>
<dbReference type="HOGENOM" id="CLU_054121_0_0_1"/>
<dbReference type="SUPFAM" id="SSF56281">
    <property type="entry name" value="Metallo-hydrolase/oxidoreductase"/>
    <property type="match status" value="1"/>
</dbReference>
<dbReference type="InterPro" id="IPR036866">
    <property type="entry name" value="RibonucZ/Hydroxyglut_hydro"/>
</dbReference>
<dbReference type="eggNOG" id="ENOG502QVD0">
    <property type="taxonomic scope" value="Eukaryota"/>
</dbReference>
<sequence length="313" mass="34309">MATARDRPAGREGDGEGDGDGDDAAQKRTKNRDRHAVHELAGYKIEGVSVGGRETSVVLPALGVAFDSGRCPQRCVYADVMCLSHTHMDHVGGCGMYIATRGLLSLTPPTVLLPSARREAFGTFIESLRALDDSELNHRAIGIDPGERYAMNKLFEIAAFRTRHPVPSQGYVVYGTKQKLKPAYAGLSGPEIKRLRDDGEQVTDKVEVPEVAFTGDTTGDWIDDPANADALRAKLLIMECTFIDDAVSKHDAERFGHTHIDDIVARADKFQNEAILLIHFSARYKAEEVRAALKAKLPRALYEKCTPMLVGFD</sequence>
<evidence type="ECO:0000313" key="3">
    <source>
        <dbReference type="Proteomes" id="UP000001568"/>
    </source>
</evidence>
<dbReference type="GeneID" id="5004277"/>
<evidence type="ECO:0000256" key="1">
    <source>
        <dbReference type="SAM" id="MobiDB-lite"/>
    </source>
</evidence>
<dbReference type="AlphaFoldDB" id="A4S4A8"/>
<feature type="compositionally biased region" description="Basic and acidic residues" evidence="1">
    <location>
        <begin position="1"/>
        <end position="14"/>
    </location>
</feature>
<dbReference type="RefSeq" id="XP_001420399.1">
    <property type="nucleotide sequence ID" value="XM_001420362.1"/>
</dbReference>
<dbReference type="Gene3D" id="3.60.15.10">
    <property type="entry name" value="Ribonuclease Z/Hydroxyacylglutathione hydrolase-like"/>
    <property type="match status" value="1"/>
</dbReference>
<dbReference type="OrthoDB" id="527344at2759"/>
<dbReference type="OMA" id="LTHFSMR"/>